<accession>A0A428V1J9</accession>
<gene>
    <name evidence="1" type="ORF">CDV31_000625</name>
</gene>
<comment type="caution">
    <text evidence="1">The sequence shown here is derived from an EMBL/GenBank/DDBJ whole genome shotgun (WGS) entry which is preliminary data.</text>
</comment>
<protein>
    <submittedName>
        <fullName evidence="1">Uncharacterized protein</fullName>
    </submittedName>
</protein>
<dbReference type="Proteomes" id="UP000288429">
    <property type="component" value="Unassembled WGS sequence"/>
</dbReference>
<evidence type="ECO:0000313" key="1">
    <source>
        <dbReference type="EMBL" id="RSM20401.1"/>
    </source>
</evidence>
<dbReference type="EMBL" id="NIZV01000005">
    <property type="protein sequence ID" value="RSM20401.1"/>
    <property type="molecule type" value="Genomic_DNA"/>
</dbReference>
<keyword evidence="2" id="KW-1185">Reference proteome</keyword>
<dbReference type="AlphaFoldDB" id="A0A428V1J9"/>
<proteinExistence type="predicted"/>
<reference evidence="1 2" key="1">
    <citation type="submission" date="2017-06" db="EMBL/GenBank/DDBJ databases">
        <title>Cmopartive genomic analysis of Ambrosia Fusariam Clade fungi.</title>
        <authorList>
            <person name="Stajich J.E."/>
            <person name="Carrillo J."/>
            <person name="Kijimoto T."/>
            <person name="Eskalen A."/>
            <person name="O'Donnell K."/>
            <person name="Kasson M."/>
        </authorList>
    </citation>
    <scope>NUCLEOTIDE SEQUENCE [LARGE SCALE GENOMIC DNA]</scope>
    <source>
        <strain evidence="1 2">NRRL 20438</strain>
    </source>
</reference>
<evidence type="ECO:0000313" key="2">
    <source>
        <dbReference type="Proteomes" id="UP000288429"/>
    </source>
</evidence>
<sequence>MCLFTPGQVLDLYLGNRDHWSLMKIAKMRESDFMKLSHDCFFRQLVSREVHVTWRYNRATSSFLPIYGTEMTLESFARWACLTIYIDNLEGYGLSMDEIDAAKKTTAAQEDKPKDVADGYQFEGDDLIAF</sequence>
<name>A0A428V1J9_9HYPO</name>
<organism evidence="1 2">
    <name type="scientific">Fusarium ambrosium</name>
    <dbReference type="NCBI Taxonomy" id="131363"/>
    <lineage>
        <taxon>Eukaryota</taxon>
        <taxon>Fungi</taxon>
        <taxon>Dikarya</taxon>
        <taxon>Ascomycota</taxon>
        <taxon>Pezizomycotina</taxon>
        <taxon>Sordariomycetes</taxon>
        <taxon>Hypocreomycetidae</taxon>
        <taxon>Hypocreales</taxon>
        <taxon>Nectriaceae</taxon>
        <taxon>Fusarium</taxon>
        <taxon>Fusarium solani species complex</taxon>
    </lineage>
</organism>